<dbReference type="WBParaSite" id="nRc.2.0.1.t12625-RA">
    <property type="protein sequence ID" value="nRc.2.0.1.t12625-RA"/>
    <property type="gene ID" value="nRc.2.0.1.g12625"/>
</dbReference>
<organism evidence="2 3">
    <name type="scientific">Romanomermis culicivorax</name>
    <name type="common">Nematode worm</name>
    <dbReference type="NCBI Taxonomy" id="13658"/>
    <lineage>
        <taxon>Eukaryota</taxon>
        <taxon>Metazoa</taxon>
        <taxon>Ecdysozoa</taxon>
        <taxon>Nematoda</taxon>
        <taxon>Enoplea</taxon>
        <taxon>Dorylaimia</taxon>
        <taxon>Mermithida</taxon>
        <taxon>Mermithoidea</taxon>
        <taxon>Mermithidae</taxon>
        <taxon>Romanomermis</taxon>
    </lineage>
</organism>
<evidence type="ECO:0000313" key="2">
    <source>
        <dbReference type="Proteomes" id="UP000887565"/>
    </source>
</evidence>
<keyword evidence="1" id="KW-1133">Transmembrane helix</keyword>
<keyword evidence="2" id="KW-1185">Reference proteome</keyword>
<keyword evidence="1" id="KW-0812">Transmembrane</keyword>
<reference evidence="3" key="1">
    <citation type="submission" date="2022-11" db="UniProtKB">
        <authorList>
            <consortium name="WormBaseParasite"/>
        </authorList>
    </citation>
    <scope>IDENTIFICATION</scope>
</reference>
<protein>
    <submittedName>
        <fullName evidence="3">Uncharacterized protein</fullName>
    </submittedName>
</protein>
<dbReference type="Proteomes" id="UP000887565">
    <property type="component" value="Unplaced"/>
</dbReference>
<name>A0A915IEL1_ROMCU</name>
<evidence type="ECO:0000256" key="1">
    <source>
        <dbReference type="SAM" id="Phobius"/>
    </source>
</evidence>
<dbReference type="AlphaFoldDB" id="A0A915IEL1"/>
<accession>A0A915IEL1</accession>
<feature type="transmembrane region" description="Helical" evidence="1">
    <location>
        <begin position="6"/>
        <end position="27"/>
    </location>
</feature>
<evidence type="ECO:0000313" key="3">
    <source>
        <dbReference type="WBParaSite" id="nRc.2.0.1.t12625-RA"/>
    </source>
</evidence>
<sequence>MTGLPWAPIFGSSVNVRIFFNLISLIASSKFSTQRKKERKFYCIQKGIEGLLRFVMSDLFSDLDDLIPRPTTNKY</sequence>
<proteinExistence type="predicted"/>
<keyword evidence="1" id="KW-0472">Membrane</keyword>